<organism evidence="1 2">
    <name type="scientific">Kribbella solani</name>
    <dbReference type="NCBI Taxonomy" id="236067"/>
    <lineage>
        <taxon>Bacteria</taxon>
        <taxon>Bacillati</taxon>
        <taxon>Actinomycetota</taxon>
        <taxon>Actinomycetes</taxon>
        <taxon>Propionibacteriales</taxon>
        <taxon>Kribbellaceae</taxon>
        <taxon>Kribbella</taxon>
    </lineage>
</organism>
<gene>
    <name evidence="1" type="ORF">HDA44_003174</name>
</gene>
<evidence type="ECO:0000313" key="1">
    <source>
        <dbReference type="EMBL" id="MBB5979833.1"/>
    </source>
</evidence>
<reference evidence="1 2" key="1">
    <citation type="submission" date="2020-08" db="EMBL/GenBank/DDBJ databases">
        <title>Sequencing the genomes of 1000 actinobacteria strains.</title>
        <authorList>
            <person name="Klenk H.-P."/>
        </authorList>
    </citation>
    <scope>NUCLEOTIDE SEQUENCE [LARGE SCALE GENOMIC DNA]</scope>
    <source>
        <strain evidence="1 2">DSM 17294</strain>
    </source>
</reference>
<evidence type="ECO:0000313" key="2">
    <source>
        <dbReference type="Proteomes" id="UP000558997"/>
    </source>
</evidence>
<dbReference type="AlphaFoldDB" id="A0A841DME2"/>
<accession>A0A841DME2</accession>
<comment type="caution">
    <text evidence="1">The sequence shown here is derived from an EMBL/GenBank/DDBJ whole genome shotgun (WGS) entry which is preliminary data.</text>
</comment>
<dbReference type="EMBL" id="JACHNF010000001">
    <property type="protein sequence ID" value="MBB5979833.1"/>
    <property type="molecule type" value="Genomic_DNA"/>
</dbReference>
<name>A0A841DME2_9ACTN</name>
<dbReference type="RefSeq" id="WP_184835104.1">
    <property type="nucleotide sequence ID" value="NZ_BAAAVN010000006.1"/>
</dbReference>
<dbReference type="Proteomes" id="UP000558997">
    <property type="component" value="Unassembled WGS sequence"/>
</dbReference>
<protein>
    <submittedName>
        <fullName evidence="1">Uncharacterized protein</fullName>
    </submittedName>
</protein>
<keyword evidence="2" id="KW-1185">Reference proteome</keyword>
<sequence>MTSEPRDDGPLCRVRAWLGEYLILDYAGASDDAEKFADTVRAQHRRLIVTIEPVANPANKR</sequence>
<proteinExistence type="predicted"/>